<proteinExistence type="predicted"/>
<dbReference type="EMBL" id="FUFA01000004">
    <property type="protein sequence ID" value="SPM34488.1"/>
    <property type="molecule type" value="Genomic_DNA"/>
</dbReference>
<accession>A0A2U3NSK1</accession>
<gene>
    <name evidence="2" type="ORF">MRAB57_2307</name>
</gene>
<dbReference type="InterPro" id="IPR041535">
    <property type="entry name" value="VbhA"/>
</dbReference>
<evidence type="ECO:0000313" key="2">
    <source>
        <dbReference type="EMBL" id="SPM34488.1"/>
    </source>
</evidence>
<organism evidence="2 3">
    <name type="scientific">Mycobacterium rhizamassiliense</name>
    <dbReference type="NCBI Taxonomy" id="1841860"/>
    <lineage>
        <taxon>Bacteria</taxon>
        <taxon>Bacillati</taxon>
        <taxon>Actinomycetota</taxon>
        <taxon>Actinomycetes</taxon>
        <taxon>Mycobacteriales</taxon>
        <taxon>Mycobacteriaceae</taxon>
        <taxon>Mycobacterium</taxon>
    </lineage>
</organism>
<evidence type="ECO:0000259" key="1">
    <source>
        <dbReference type="Pfam" id="PF18495"/>
    </source>
</evidence>
<feature type="domain" description="Antitoxin VbhA" evidence="1">
    <location>
        <begin position="2"/>
        <end position="43"/>
    </location>
</feature>
<dbReference type="Proteomes" id="UP000240988">
    <property type="component" value="Unassembled WGS sequence"/>
</dbReference>
<dbReference type="AlphaFoldDB" id="A0A2U3NSK1"/>
<dbReference type="Pfam" id="PF18495">
    <property type="entry name" value="VbhA"/>
    <property type="match status" value="1"/>
</dbReference>
<name>A0A2U3NSK1_9MYCO</name>
<evidence type="ECO:0000313" key="3">
    <source>
        <dbReference type="Proteomes" id="UP000240988"/>
    </source>
</evidence>
<reference evidence="2 3" key="1">
    <citation type="submission" date="2017-01" db="EMBL/GenBank/DDBJ databases">
        <authorList>
            <consortium name="Urmite Genomes"/>
        </authorList>
    </citation>
    <scope>NUCLEOTIDE SEQUENCE [LARGE SCALE GENOMIC DNA]</scope>
    <source>
        <strain evidence="2 3">AB57</strain>
    </source>
</reference>
<keyword evidence="3" id="KW-1185">Reference proteome</keyword>
<protein>
    <recommendedName>
        <fullName evidence="1">Antitoxin VbhA domain-containing protein</fullName>
    </recommendedName>
</protein>
<sequence>MVITAVADNVLEGWRPSRADIQALVDVVCGKTTTEEYIDTVRTAPAVR</sequence>